<dbReference type="EMBL" id="DXHX01000131">
    <property type="protein sequence ID" value="HIV75287.1"/>
    <property type="molecule type" value="Genomic_DNA"/>
</dbReference>
<accession>A0A9D1PNK7</accession>
<organism evidence="2 3">
    <name type="scientific">Candidatus Pseudogracilibacillus intestinigallinarum</name>
    <dbReference type="NCBI Taxonomy" id="2838742"/>
    <lineage>
        <taxon>Bacteria</taxon>
        <taxon>Bacillati</taxon>
        <taxon>Bacillota</taxon>
        <taxon>Bacilli</taxon>
        <taxon>Bacillales</taxon>
        <taxon>Bacillaceae</taxon>
        <taxon>Pseudogracilibacillus</taxon>
    </lineage>
</organism>
<keyword evidence="1" id="KW-1133">Transmembrane helix</keyword>
<protein>
    <submittedName>
        <fullName evidence="2">Uncharacterized protein</fullName>
    </submittedName>
</protein>
<gene>
    <name evidence="2" type="ORF">H9895_09435</name>
</gene>
<proteinExistence type="predicted"/>
<sequence length="405" mass="46577">MKKYMKLISVAVMIVVIYTVFFISGKEMTASFPQIKFHHIEGDASLVESLAIFGSINTGNYFFDETFKYDKSGTTYEADLPWLERLDGFSSEQMERLNKKYPSFMRGKDNYDSYFFESDEIVAYVGFSSMNWEMAPEKFEVHLLDRASEQVTKLTVDIPDVLDYWYLDIRNVYYEDGKIFVTTVNYKEDAVVSSEYGNYAEEVVIYTFDMENEQLENTTSIHTVNALEDDQGFAYANVLVADKDKGSLYLVDSNEIYSEDGSSSMKLNTVMHIDVASQKKKEIKVEKEVKGGVPVQADAKDLYFLQDKDGKAALMKYNVENGEMISKLIFDEGLSYDDAQGSYIEVINGELYYIPTFMYNDDTAKIAVLDTNTLDKKYVGELTVENRQQMNEFLEIYINEAYIKE</sequence>
<dbReference type="Proteomes" id="UP000823937">
    <property type="component" value="Unassembled WGS sequence"/>
</dbReference>
<evidence type="ECO:0000313" key="2">
    <source>
        <dbReference type="EMBL" id="HIV75287.1"/>
    </source>
</evidence>
<reference evidence="2" key="1">
    <citation type="journal article" date="2021" name="PeerJ">
        <title>Extensive microbial diversity within the chicken gut microbiome revealed by metagenomics and culture.</title>
        <authorList>
            <person name="Gilroy R."/>
            <person name="Ravi A."/>
            <person name="Getino M."/>
            <person name="Pursley I."/>
            <person name="Horton D.L."/>
            <person name="Alikhan N.F."/>
            <person name="Baker D."/>
            <person name="Gharbi K."/>
            <person name="Hall N."/>
            <person name="Watson M."/>
            <person name="Adriaenssens E.M."/>
            <person name="Foster-Nyarko E."/>
            <person name="Jarju S."/>
            <person name="Secka A."/>
            <person name="Antonio M."/>
            <person name="Oren A."/>
            <person name="Chaudhuri R.R."/>
            <person name="La Ragione R."/>
            <person name="Hildebrand F."/>
            <person name="Pallen M.J."/>
        </authorList>
    </citation>
    <scope>NUCLEOTIDE SEQUENCE</scope>
    <source>
        <strain evidence="2">CHK169-2315</strain>
    </source>
</reference>
<reference evidence="2" key="2">
    <citation type="submission" date="2021-04" db="EMBL/GenBank/DDBJ databases">
        <authorList>
            <person name="Gilroy R."/>
        </authorList>
    </citation>
    <scope>NUCLEOTIDE SEQUENCE</scope>
    <source>
        <strain evidence="2">CHK169-2315</strain>
    </source>
</reference>
<evidence type="ECO:0000313" key="3">
    <source>
        <dbReference type="Proteomes" id="UP000823937"/>
    </source>
</evidence>
<evidence type="ECO:0000256" key="1">
    <source>
        <dbReference type="SAM" id="Phobius"/>
    </source>
</evidence>
<dbReference type="SUPFAM" id="SSF69304">
    <property type="entry name" value="Tricorn protease N-terminal domain"/>
    <property type="match status" value="1"/>
</dbReference>
<name>A0A9D1PNK7_9BACI</name>
<comment type="caution">
    <text evidence="2">The sequence shown here is derived from an EMBL/GenBank/DDBJ whole genome shotgun (WGS) entry which is preliminary data.</text>
</comment>
<keyword evidence="1" id="KW-0472">Membrane</keyword>
<feature type="transmembrane region" description="Helical" evidence="1">
    <location>
        <begin position="7"/>
        <end position="25"/>
    </location>
</feature>
<keyword evidence="1" id="KW-0812">Transmembrane</keyword>
<dbReference type="AlphaFoldDB" id="A0A9D1PNK7"/>